<sequence>MAICRELDKSRNYKKILKYMKTDLGSKIKFARKFTLDCNINYPFAKEFVD</sequence>
<proteinExistence type="predicted"/>
<organism evidence="1 2">
    <name type="scientific">Conidiobolus coronatus (strain ATCC 28846 / CBS 209.66 / NRRL 28638)</name>
    <name type="common">Delacroixia coronata</name>
    <dbReference type="NCBI Taxonomy" id="796925"/>
    <lineage>
        <taxon>Eukaryota</taxon>
        <taxon>Fungi</taxon>
        <taxon>Fungi incertae sedis</taxon>
        <taxon>Zoopagomycota</taxon>
        <taxon>Entomophthoromycotina</taxon>
        <taxon>Entomophthoromycetes</taxon>
        <taxon>Entomophthorales</taxon>
        <taxon>Ancylistaceae</taxon>
        <taxon>Conidiobolus</taxon>
    </lineage>
</organism>
<keyword evidence="2" id="KW-1185">Reference proteome</keyword>
<protein>
    <submittedName>
        <fullName evidence="1">Uncharacterized protein</fullName>
    </submittedName>
</protein>
<name>A0A137P4D3_CONC2</name>
<accession>A0A137P4D3</accession>
<reference evidence="1 2" key="1">
    <citation type="journal article" date="2015" name="Genome Biol. Evol.">
        <title>Phylogenomic analyses indicate that early fungi evolved digesting cell walls of algal ancestors of land plants.</title>
        <authorList>
            <person name="Chang Y."/>
            <person name="Wang S."/>
            <person name="Sekimoto S."/>
            <person name="Aerts A.L."/>
            <person name="Choi C."/>
            <person name="Clum A."/>
            <person name="LaButti K.M."/>
            <person name="Lindquist E.A."/>
            <person name="Yee Ngan C."/>
            <person name="Ohm R.A."/>
            <person name="Salamov A.A."/>
            <person name="Grigoriev I.V."/>
            <person name="Spatafora J.W."/>
            <person name="Berbee M.L."/>
        </authorList>
    </citation>
    <scope>NUCLEOTIDE SEQUENCE [LARGE SCALE GENOMIC DNA]</scope>
    <source>
        <strain evidence="1 2">NRRL 28638</strain>
    </source>
</reference>
<dbReference type="AlphaFoldDB" id="A0A137P4D3"/>
<dbReference type="EMBL" id="KQ964523">
    <property type="protein sequence ID" value="KXN69799.1"/>
    <property type="molecule type" value="Genomic_DNA"/>
</dbReference>
<dbReference type="Proteomes" id="UP000070444">
    <property type="component" value="Unassembled WGS sequence"/>
</dbReference>
<evidence type="ECO:0000313" key="2">
    <source>
        <dbReference type="Proteomes" id="UP000070444"/>
    </source>
</evidence>
<evidence type="ECO:0000313" key="1">
    <source>
        <dbReference type="EMBL" id="KXN69799.1"/>
    </source>
</evidence>
<gene>
    <name evidence="1" type="ORF">CONCODRAFT_7745</name>
</gene>